<dbReference type="GO" id="GO:0005739">
    <property type="term" value="C:mitochondrion"/>
    <property type="evidence" value="ECO:0007669"/>
    <property type="project" value="TreeGrafter"/>
</dbReference>
<feature type="domain" description="BPL/LPL catalytic" evidence="5">
    <location>
        <begin position="67"/>
        <end position="237"/>
    </location>
</feature>
<dbReference type="GO" id="GO:0017118">
    <property type="term" value="F:lipoyltransferase activity"/>
    <property type="evidence" value="ECO:0007669"/>
    <property type="project" value="TreeGrafter"/>
</dbReference>
<sequence length="396" mass="43892">MRRFLSALRCGNISSVPTSSCCFGSGPRRSFTEAASDPANKVHVYLSRSHEPVVNLAFENRLLETLAPTSTALLLYVNEPCVVIGRNQNAWLEADLAELTRLGIELVRRRSGGGTVFHDLGNVNYSVVCPTAAFDRDRHADMVARALASLGRRTRVNGRHDIVIDDGDVSPFKVSGSAYKVTRLRALHHGTCLLRSPNLARISGLLRSPAELFIKARGVESVRSRVANLDLGNEEFEAAVVDQFRCMHDGRCDVREVFTTADVLSIDGMADTCREMKSADWVFGQTPLFTLSTYSTDNDARPRPPLPFEDGELRMQFVARHGKIERFDVEVQGRAMDADHLVGHVIHEIARWSEPLTKIGLDRQLALKAGSWLDEILGVVYMKQASQQRAHGGQQI</sequence>
<accession>A0A8H4Q8U1</accession>
<evidence type="ECO:0000256" key="4">
    <source>
        <dbReference type="ARBA" id="ARBA00015925"/>
    </source>
</evidence>
<evidence type="ECO:0000259" key="5">
    <source>
        <dbReference type="PROSITE" id="PS51733"/>
    </source>
</evidence>
<dbReference type="InterPro" id="IPR004143">
    <property type="entry name" value="BPL_LPL_catalytic"/>
</dbReference>
<keyword evidence="7" id="KW-1185">Reference proteome</keyword>
<dbReference type="GO" id="GO:0016874">
    <property type="term" value="F:ligase activity"/>
    <property type="evidence" value="ECO:0007669"/>
    <property type="project" value="UniProtKB-KW"/>
</dbReference>
<keyword evidence="6" id="KW-0436">Ligase</keyword>
<dbReference type="Gene3D" id="3.30.930.10">
    <property type="entry name" value="Bira Bifunctional Protein, Domain 2"/>
    <property type="match status" value="1"/>
</dbReference>
<gene>
    <name evidence="6" type="ORF">GQ602_003776</name>
</gene>
<dbReference type="InterPro" id="IPR004562">
    <property type="entry name" value="LipoylTrfase_LipoateP_Ligase"/>
</dbReference>
<dbReference type="CDD" id="cd16443">
    <property type="entry name" value="LplA"/>
    <property type="match status" value="1"/>
</dbReference>
<dbReference type="GO" id="GO:0009249">
    <property type="term" value="P:protein lipoylation"/>
    <property type="evidence" value="ECO:0007669"/>
    <property type="project" value="InterPro"/>
</dbReference>
<comment type="similarity">
    <text evidence="3">Belongs to the LplA family.</text>
</comment>
<name>A0A8H4Q8U1_9HYPO</name>
<proteinExistence type="inferred from homology"/>
<dbReference type="UniPathway" id="UPA00537">
    <property type="reaction ID" value="UER00595"/>
</dbReference>
<comment type="pathway">
    <text evidence="2">Protein modification; protein lipoylation via exogenous pathway; protein N(6)-(lipoyl)lysine from lipoate: step 2/2.</text>
</comment>
<dbReference type="SUPFAM" id="SSF55681">
    <property type="entry name" value="Class II aaRS and biotin synthetases"/>
    <property type="match status" value="1"/>
</dbReference>
<organism evidence="6 7">
    <name type="scientific">Ophiocordyceps camponoti-floridani</name>
    <dbReference type="NCBI Taxonomy" id="2030778"/>
    <lineage>
        <taxon>Eukaryota</taxon>
        <taxon>Fungi</taxon>
        <taxon>Dikarya</taxon>
        <taxon>Ascomycota</taxon>
        <taxon>Pezizomycotina</taxon>
        <taxon>Sordariomycetes</taxon>
        <taxon>Hypocreomycetidae</taxon>
        <taxon>Hypocreales</taxon>
        <taxon>Ophiocordycipitaceae</taxon>
        <taxon>Ophiocordyceps</taxon>
    </lineage>
</organism>
<dbReference type="OrthoDB" id="201621at2759"/>
<dbReference type="Proteomes" id="UP000562929">
    <property type="component" value="Unassembled WGS sequence"/>
</dbReference>
<evidence type="ECO:0000313" key="7">
    <source>
        <dbReference type="Proteomes" id="UP000562929"/>
    </source>
</evidence>
<protein>
    <recommendedName>
        <fullName evidence="4">Putative lipoate-protein ligase A</fullName>
    </recommendedName>
</protein>
<comment type="caution">
    <text evidence="6">The sequence shown here is derived from an EMBL/GenBank/DDBJ whole genome shotgun (WGS) entry which is preliminary data.</text>
</comment>
<dbReference type="PROSITE" id="PS51733">
    <property type="entry name" value="BPL_LPL_CATALYTIC"/>
    <property type="match status" value="1"/>
</dbReference>
<comment type="function">
    <text evidence="1">Catalyzes both the ATP-dependent activation of exogenously supplied lipoate to lipoyl-AMP and the transfer of the activated lipoyl onto the lipoyl domains of lipoate-dependent enzymes.</text>
</comment>
<dbReference type="PANTHER" id="PTHR12561">
    <property type="entry name" value="LIPOATE-PROTEIN LIGASE"/>
    <property type="match status" value="1"/>
</dbReference>
<dbReference type="Pfam" id="PF21948">
    <property type="entry name" value="LplA-B_cat"/>
    <property type="match status" value="1"/>
</dbReference>
<reference evidence="6 7" key="1">
    <citation type="journal article" date="2020" name="G3 (Bethesda)">
        <title>Genetic Underpinnings of Host Manipulation by Ophiocordyceps as Revealed by Comparative Transcriptomics.</title>
        <authorList>
            <person name="Will I."/>
            <person name="Das B."/>
            <person name="Trinh T."/>
            <person name="Brachmann A."/>
            <person name="Ohm R.A."/>
            <person name="de Bekker C."/>
        </authorList>
    </citation>
    <scope>NUCLEOTIDE SEQUENCE [LARGE SCALE GENOMIC DNA]</scope>
    <source>
        <strain evidence="6 7">EC05</strain>
    </source>
</reference>
<dbReference type="PANTHER" id="PTHR12561:SF3">
    <property type="entry name" value="LIPOYLTRANSFERASE 1, MITOCHONDRIAL"/>
    <property type="match status" value="1"/>
</dbReference>
<dbReference type="InterPro" id="IPR045864">
    <property type="entry name" value="aa-tRNA-synth_II/BPL/LPL"/>
</dbReference>
<dbReference type="AlphaFoldDB" id="A0A8H4Q8U1"/>
<evidence type="ECO:0000256" key="2">
    <source>
        <dbReference type="ARBA" id="ARBA00005085"/>
    </source>
</evidence>
<dbReference type="EMBL" id="JAACLJ010000003">
    <property type="protein sequence ID" value="KAF4589887.1"/>
    <property type="molecule type" value="Genomic_DNA"/>
</dbReference>
<evidence type="ECO:0000256" key="3">
    <source>
        <dbReference type="ARBA" id="ARBA00008242"/>
    </source>
</evidence>
<evidence type="ECO:0000256" key="1">
    <source>
        <dbReference type="ARBA" id="ARBA00003253"/>
    </source>
</evidence>
<evidence type="ECO:0000313" key="6">
    <source>
        <dbReference type="EMBL" id="KAF4589887.1"/>
    </source>
</evidence>